<reference evidence="1" key="1">
    <citation type="submission" date="2014-11" db="EMBL/GenBank/DDBJ databases">
        <authorList>
            <person name="Amaro Gonzalez C."/>
        </authorList>
    </citation>
    <scope>NUCLEOTIDE SEQUENCE</scope>
</reference>
<name>A0A0E9VXI8_ANGAN</name>
<dbReference type="EMBL" id="GBXM01025826">
    <property type="protein sequence ID" value="JAH82751.1"/>
    <property type="molecule type" value="Transcribed_RNA"/>
</dbReference>
<organism evidence="1">
    <name type="scientific">Anguilla anguilla</name>
    <name type="common">European freshwater eel</name>
    <name type="synonym">Muraena anguilla</name>
    <dbReference type="NCBI Taxonomy" id="7936"/>
    <lineage>
        <taxon>Eukaryota</taxon>
        <taxon>Metazoa</taxon>
        <taxon>Chordata</taxon>
        <taxon>Craniata</taxon>
        <taxon>Vertebrata</taxon>
        <taxon>Euteleostomi</taxon>
        <taxon>Actinopterygii</taxon>
        <taxon>Neopterygii</taxon>
        <taxon>Teleostei</taxon>
        <taxon>Anguilliformes</taxon>
        <taxon>Anguillidae</taxon>
        <taxon>Anguilla</taxon>
    </lineage>
</organism>
<dbReference type="AlphaFoldDB" id="A0A0E9VXI8"/>
<protein>
    <submittedName>
        <fullName evidence="1">Uncharacterized protein</fullName>
    </submittedName>
</protein>
<proteinExistence type="predicted"/>
<evidence type="ECO:0000313" key="1">
    <source>
        <dbReference type="EMBL" id="JAH82751.1"/>
    </source>
</evidence>
<accession>A0A0E9VXI8</accession>
<sequence>MFFFLFCFVFLNRHFRTKPCYRELCFDSCKM</sequence>
<reference evidence="1" key="2">
    <citation type="journal article" date="2015" name="Fish Shellfish Immunol.">
        <title>Early steps in the European eel (Anguilla anguilla)-Vibrio vulnificus interaction in the gills: Role of the RtxA13 toxin.</title>
        <authorList>
            <person name="Callol A."/>
            <person name="Pajuelo D."/>
            <person name="Ebbesson L."/>
            <person name="Teles M."/>
            <person name="MacKenzie S."/>
            <person name="Amaro C."/>
        </authorList>
    </citation>
    <scope>NUCLEOTIDE SEQUENCE</scope>
</reference>